<protein>
    <submittedName>
        <fullName evidence="2">Uncharacterized protein</fullName>
    </submittedName>
</protein>
<evidence type="ECO:0000313" key="3">
    <source>
        <dbReference type="Proteomes" id="UP001596154"/>
    </source>
</evidence>
<gene>
    <name evidence="2" type="ORF">ACFPZJ_27085</name>
</gene>
<evidence type="ECO:0000313" key="2">
    <source>
        <dbReference type="EMBL" id="MFC5637378.1"/>
    </source>
</evidence>
<keyword evidence="1" id="KW-0472">Membrane</keyword>
<evidence type="ECO:0000256" key="1">
    <source>
        <dbReference type="SAM" id="Phobius"/>
    </source>
</evidence>
<comment type="caution">
    <text evidence="2">The sequence shown here is derived from an EMBL/GenBank/DDBJ whole genome shotgun (WGS) entry which is preliminary data.</text>
</comment>
<keyword evidence="3" id="KW-1185">Reference proteome</keyword>
<organism evidence="2 3">
    <name type="scientific">Streptomyces bullii</name>
    <dbReference type="NCBI Taxonomy" id="349910"/>
    <lineage>
        <taxon>Bacteria</taxon>
        <taxon>Bacillati</taxon>
        <taxon>Actinomycetota</taxon>
        <taxon>Actinomycetes</taxon>
        <taxon>Kitasatosporales</taxon>
        <taxon>Streptomycetaceae</taxon>
        <taxon>Streptomyces</taxon>
    </lineage>
</organism>
<reference evidence="3" key="1">
    <citation type="journal article" date="2019" name="Int. J. Syst. Evol. Microbiol.">
        <title>The Global Catalogue of Microorganisms (GCM) 10K type strain sequencing project: providing services to taxonomists for standard genome sequencing and annotation.</title>
        <authorList>
            <consortium name="The Broad Institute Genomics Platform"/>
            <consortium name="The Broad Institute Genome Sequencing Center for Infectious Disease"/>
            <person name="Wu L."/>
            <person name="Ma J."/>
        </authorList>
    </citation>
    <scope>NUCLEOTIDE SEQUENCE [LARGE SCALE GENOMIC DNA]</scope>
    <source>
        <strain evidence="3">CGMCC 4.7248</strain>
    </source>
</reference>
<proteinExistence type="predicted"/>
<dbReference type="Proteomes" id="UP001596154">
    <property type="component" value="Unassembled WGS sequence"/>
</dbReference>
<feature type="transmembrane region" description="Helical" evidence="1">
    <location>
        <begin position="76"/>
        <end position="97"/>
    </location>
</feature>
<keyword evidence="1" id="KW-1133">Transmembrane helix</keyword>
<dbReference type="EMBL" id="JBHSNY010000009">
    <property type="protein sequence ID" value="MFC5637378.1"/>
    <property type="molecule type" value="Genomic_DNA"/>
</dbReference>
<keyword evidence="1" id="KW-0812">Transmembrane</keyword>
<dbReference type="RefSeq" id="WP_381026617.1">
    <property type="nucleotide sequence ID" value="NZ_JBHSNY010000009.1"/>
</dbReference>
<accession>A0ABW0UV07</accession>
<name>A0ABW0UV07_9ACTN</name>
<sequence>MTRPAARPWHFDKDVLDAQAAADGWYALLTNLRPEQASTQEVFLRYKGQGLVERPLPRLQRPARRRTVFLRHNRRIAALITVICLALLVFCLIGRQVRQALGSEQTMRGLYPDNRAVRPTGRMIFCQLSSLTLRPGSVTDAPVSLINRGVQAHLLELLGVDETRPRWLGT</sequence>